<proteinExistence type="predicted"/>
<evidence type="ECO:0000313" key="2">
    <source>
        <dbReference type="Proteomes" id="UP000437131"/>
    </source>
</evidence>
<sequence>MPRTRGTSAPSTGTAIALSDSLQSLSKSLIDRIDTYTFTLTELQRVFFDFSANNPLTVNIYRDNVLIMSGNEGTNFSNLELSSGNYRLELRPLSPLQYTFSYRTLDILPTDFYTNLGNNPFLSTWVNNQSEIIGGNDTEDFINFSLTDNDKYQFSINSDDVTIKLWKDGQVIKVPIFDQEYGGIYTYLWDLEAGNYQIQILSNSDLQFDYNFALISVLQGNGEEGTGNSAIDNNKSYKGEINPVTLSAKQYFNPLSIDELLTKNININSYYNQLMIPLIITDNNYREFKITQNNNAFVDVLLKDNEGNVLYHPLIEMVDGEQVFVWQLQQGDYEIVVTDLSGKNKIGQSINIDLTTIADEHYESFNIAKKNLPPPPPPEIGGEYSYTPLTNITGTGLYYEPINIIEAGLYQFTLIMETGTDYDLEIYDSNEEWIKGSYSIDQKEELVVNLNPGTYYLSTWYNTDNYDGTQQWQLETAEITIPIINLGTEITGSGFGHYLLRIEEEKEIEINLGGNGDDDYDIELFSIDNNYIGGSYDVTSEENLSQTLSPGDYILDIYIYDGNGEVDDYDLSVTKVLTNWEKAQQNQLSAPSEEITISLTGDVYYGFSLTEPQFIQWSSTSGNIYFANSDNQNVGYSSKDIQFFPAGDYYFSSWYDTELTIENPIMGITEIPDTTQTVYGFSSNFYHLPIHERGFYTITLEKLVGNSYIDLFLYDENLTEIASVTEGYYDQNLSQLLEVGNYIVRVDQETATDVDYNLSFNLVDNFHYDLGNEQIYDITNIKDFQYTSTHIYDLIYEGGSLAIQIVNNTDKINMELLDSSGNQLAVINNNNVPDFNWYFDSLNTTDTNLQLRVTDDGDSLGSYGVALYNNKPREWHPYNYSTLNKEGLVVQTASVNGTTPMSFIETVDAWDESDHYTFIPLWTKEYVVGKNGYGVHNDGVNFDYTITDTVTGMIMEKNPDTNKMPLIAGREYSLDIQWIGGQQYLTQTTEWSAGFPPLGSNDYYMVIY</sequence>
<reference evidence="1 2" key="1">
    <citation type="submission" date="2019-11" db="EMBL/GenBank/DDBJ databases">
        <title>Isolation of a new High Light Tolerant Cyanobacteria.</title>
        <authorList>
            <person name="Dobson Z."/>
            <person name="Vaughn N."/>
            <person name="Vaughn M."/>
            <person name="Fromme P."/>
            <person name="Mazor Y."/>
        </authorList>
    </citation>
    <scope>NUCLEOTIDE SEQUENCE [LARGE SCALE GENOMIC DNA]</scope>
    <source>
        <strain evidence="1 2">0216</strain>
    </source>
</reference>
<dbReference type="Proteomes" id="UP000437131">
    <property type="component" value="Unassembled WGS sequence"/>
</dbReference>
<organism evidence="1 2">
    <name type="scientific">Cyanobacterium aponinum 0216</name>
    <dbReference type="NCBI Taxonomy" id="2676140"/>
    <lineage>
        <taxon>Bacteria</taxon>
        <taxon>Bacillati</taxon>
        <taxon>Cyanobacteriota</taxon>
        <taxon>Cyanophyceae</taxon>
        <taxon>Oscillatoriophycideae</taxon>
        <taxon>Chroococcales</taxon>
        <taxon>Geminocystaceae</taxon>
        <taxon>Cyanobacterium</taxon>
    </lineage>
</organism>
<evidence type="ECO:0000313" key="1">
    <source>
        <dbReference type="EMBL" id="MTF37535.1"/>
    </source>
</evidence>
<gene>
    <name evidence="1" type="ORF">GGC33_01105</name>
</gene>
<dbReference type="AlphaFoldDB" id="A0A844GTE2"/>
<comment type="caution">
    <text evidence="1">The sequence shown here is derived from an EMBL/GenBank/DDBJ whole genome shotgun (WGS) entry which is preliminary data.</text>
</comment>
<name>A0A844GTE2_9CHRO</name>
<protein>
    <submittedName>
        <fullName evidence="1">Uncharacterized protein</fullName>
    </submittedName>
</protein>
<dbReference type="EMBL" id="WMIA01000001">
    <property type="protein sequence ID" value="MTF37535.1"/>
    <property type="molecule type" value="Genomic_DNA"/>
</dbReference>
<accession>A0A844GTE2</accession>
<dbReference type="RefSeq" id="WP_155082451.1">
    <property type="nucleotide sequence ID" value="NZ_WMIA01000001.1"/>
</dbReference>
<dbReference type="Gene3D" id="2.60.120.380">
    <property type="match status" value="3"/>
</dbReference>